<evidence type="ECO:0000313" key="1">
    <source>
        <dbReference type="EnsemblMetazoa" id="PPA03565.1"/>
    </source>
</evidence>
<name>A0A2A6BT66_PRIPA</name>
<reference evidence="2" key="1">
    <citation type="journal article" date="2008" name="Nat. Genet.">
        <title>The Pristionchus pacificus genome provides a unique perspective on nematode lifestyle and parasitism.</title>
        <authorList>
            <person name="Dieterich C."/>
            <person name="Clifton S.W."/>
            <person name="Schuster L.N."/>
            <person name="Chinwalla A."/>
            <person name="Delehaunty K."/>
            <person name="Dinkelacker I."/>
            <person name="Fulton L."/>
            <person name="Fulton R."/>
            <person name="Godfrey J."/>
            <person name="Minx P."/>
            <person name="Mitreva M."/>
            <person name="Roeseler W."/>
            <person name="Tian H."/>
            <person name="Witte H."/>
            <person name="Yang S.P."/>
            <person name="Wilson R.K."/>
            <person name="Sommer R.J."/>
        </authorList>
    </citation>
    <scope>NUCLEOTIDE SEQUENCE [LARGE SCALE GENOMIC DNA]</scope>
    <source>
        <strain evidence="2">PS312</strain>
    </source>
</reference>
<protein>
    <submittedName>
        <fullName evidence="1">KIX domain-containing protein</fullName>
    </submittedName>
</protein>
<dbReference type="InterPro" id="IPR036529">
    <property type="entry name" value="KIX_dom_sf"/>
</dbReference>
<accession>A0A2A6BT66</accession>
<proteinExistence type="predicted"/>
<dbReference type="AlphaFoldDB" id="A0A2A6BT66"/>
<dbReference type="GO" id="GO:0006355">
    <property type="term" value="P:regulation of DNA-templated transcription"/>
    <property type="evidence" value="ECO:0007669"/>
    <property type="project" value="InterPro"/>
</dbReference>
<accession>A0A8R1U5E1</accession>
<reference evidence="1" key="2">
    <citation type="submission" date="2022-06" db="UniProtKB">
        <authorList>
            <consortium name="EnsemblMetazoa"/>
        </authorList>
    </citation>
    <scope>IDENTIFICATION</scope>
    <source>
        <strain evidence="1">PS312</strain>
    </source>
</reference>
<dbReference type="PROSITE" id="PS50952">
    <property type="entry name" value="KIX"/>
    <property type="match status" value="1"/>
</dbReference>
<dbReference type="Pfam" id="PF02172">
    <property type="entry name" value="KIX"/>
    <property type="match status" value="1"/>
</dbReference>
<dbReference type="SUPFAM" id="SSF47040">
    <property type="entry name" value="Kix domain of CBP (creb binding protein)"/>
    <property type="match status" value="1"/>
</dbReference>
<dbReference type="GO" id="GO:0003712">
    <property type="term" value="F:transcription coregulator activity"/>
    <property type="evidence" value="ECO:0007669"/>
    <property type="project" value="InterPro"/>
</dbReference>
<dbReference type="Proteomes" id="UP000005239">
    <property type="component" value="Unassembled WGS sequence"/>
</dbReference>
<dbReference type="EnsemblMetazoa" id="PPA03565.1">
    <property type="protein sequence ID" value="PPA03565.1"/>
    <property type="gene ID" value="WBGene00093119"/>
</dbReference>
<keyword evidence="2" id="KW-1185">Reference proteome</keyword>
<dbReference type="Gene3D" id="1.10.246.20">
    <property type="entry name" value="Coactivator CBP, KIX domain"/>
    <property type="match status" value="1"/>
</dbReference>
<gene>
    <name evidence="1" type="primary">WBGene00093119</name>
</gene>
<dbReference type="InterPro" id="IPR003101">
    <property type="entry name" value="KIX_dom"/>
</dbReference>
<evidence type="ECO:0000313" key="2">
    <source>
        <dbReference type="Proteomes" id="UP000005239"/>
    </source>
</evidence>
<sequence>MVDTECVLVRPSRKRAAEVEFDDIVETYQIHEVLPVTEEINRVTAIPGSKLQVSERRRYIRTLPAEQPMVVESLCSKLRTLPLPPANPKPWQLRVSILERHQLTGLFLQLVHTTDNIHDITDPRMADVVAKVKLMEHRIFEEADNKPEYCRNLKAKIADLRRQILTRQWQRKQQYEKMYGPDA</sequence>
<organism evidence="1 2">
    <name type="scientific">Pristionchus pacificus</name>
    <name type="common">Parasitic nematode worm</name>
    <dbReference type="NCBI Taxonomy" id="54126"/>
    <lineage>
        <taxon>Eukaryota</taxon>
        <taxon>Metazoa</taxon>
        <taxon>Ecdysozoa</taxon>
        <taxon>Nematoda</taxon>
        <taxon>Chromadorea</taxon>
        <taxon>Rhabditida</taxon>
        <taxon>Rhabditina</taxon>
        <taxon>Diplogasteromorpha</taxon>
        <taxon>Diplogasteroidea</taxon>
        <taxon>Neodiplogasteridae</taxon>
        <taxon>Pristionchus</taxon>
    </lineage>
</organism>